<organism evidence="5 6">
    <name type="scientific">Humibacter ginsenosidimutans</name>
    <dbReference type="NCBI Taxonomy" id="2599293"/>
    <lineage>
        <taxon>Bacteria</taxon>
        <taxon>Bacillati</taxon>
        <taxon>Actinomycetota</taxon>
        <taxon>Actinomycetes</taxon>
        <taxon>Micrococcales</taxon>
        <taxon>Microbacteriaceae</taxon>
        <taxon>Humibacter</taxon>
    </lineage>
</organism>
<dbReference type="RefSeq" id="WP_146321761.1">
    <property type="nucleotide sequence ID" value="NZ_CP042305.1"/>
</dbReference>
<dbReference type="InterPro" id="IPR036388">
    <property type="entry name" value="WH-like_DNA-bd_sf"/>
</dbReference>
<name>A0A5B8M544_9MICO</name>
<dbReference type="KEGG" id="huw:FPZ11_14035"/>
<feature type="domain" description="HTH marR-type" evidence="4">
    <location>
        <begin position="20"/>
        <end position="152"/>
    </location>
</feature>
<evidence type="ECO:0000259" key="4">
    <source>
        <dbReference type="PROSITE" id="PS50995"/>
    </source>
</evidence>
<dbReference type="PROSITE" id="PS01117">
    <property type="entry name" value="HTH_MARR_1"/>
    <property type="match status" value="1"/>
</dbReference>
<evidence type="ECO:0000256" key="2">
    <source>
        <dbReference type="ARBA" id="ARBA00023125"/>
    </source>
</evidence>
<accession>A0A5B8M544</accession>
<keyword evidence="2" id="KW-0238">DNA-binding</keyword>
<evidence type="ECO:0000256" key="3">
    <source>
        <dbReference type="ARBA" id="ARBA00023163"/>
    </source>
</evidence>
<dbReference type="PANTHER" id="PTHR39515">
    <property type="entry name" value="CONSERVED PROTEIN"/>
    <property type="match status" value="1"/>
</dbReference>
<dbReference type="OrthoDB" id="9804055at2"/>
<evidence type="ECO:0000313" key="6">
    <source>
        <dbReference type="Proteomes" id="UP000320216"/>
    </source>
</evidence>
<dbReference type="GO" id="GO:0003677">
    <property type="term" value="F:DNA binding"/>
    <property type="evidence" value="ECO:0007669"/>
    <property type="project" value="UniProtKB-KW"/>
</dbReference>
<keyword evidence="6" id="KW-1185">Reference proteome</keyword>
<dbReference type="InterPro" id="IPR023187">
    <property type="entry name" value="Tscrpt_reg_MarR-type_CS"/>
</dbReference>
<dbReference type="InterPro" id="IPR052526">
    <property type="entry name" value="HTH-type_Bedaq_tolerance"/>
</dbReference>
<dbReference type="InterPro" id="IPR036390">
    <property type="entry name" value="WH_DNA-bd_sf"/>
</dbReference>
<reference evidence="5 6" key="1">
    <citation type="submission" date="2019-07" db="EMBL/GenBank/DDBJ databases">
        <title>Full genome sequence of Humibacter sp. WJ7-1.</title>
        <authorList>
            <person name="Im W.-T."/>
        </authorList>
    </citation>
    <scope>NUCLEOTIDE SEQUENCE [LARGE SCALE GENOMIC DNA]</scope>
    <source>
        <strain evidence="5 6">WJ7-1</strain>
    </source>
</reference>
<dbReference type="GO" id="GO:0003700">
    <property type="term" value="F:DNA-binding transcription factor activity"/>
    <property type="evidence" value="ECO:0007669"/>
    <property type="project" value="InterPro"/>
</dbReference>
<sequence length="156" mass="17293">MASAVSLPPAPRQGAKRVSNHELSTNLRIASARLTRRLRAEKPDGDLSDGQYSVLAFVCREGAKTLGELSRYERVTPPSMNRTVNQLEAAGYVVREASADDRRKVLFVPTDAGRGLVKETRRRRDAWLDRRLAKLPPETRALLADAADVIRELADS</sequence>
<dbReference type="SMART" id="SM00347">
    <property type="entry name" value="HTH_MARR"/>
    <property type="match status" value="1"/>
</dbReference>
<dbReference type="SUPFAM" id="SSF46785">
    <property type="entry name" value="Winged helix' DNA-binding domain"/>
    <property type="match status" value="1"/>
</dbReference>
<dbReference type="Gene3D" id="1.10.10.10">
    <property type="entry name" value="Winged helix-like DNA-binding domain superfamily/Winged helix DNA-binding domain"/>
    <property type="match status" value="1"/>
</dbReference>
<dbReference type="InterPro" id="IPR000835">
    <property type="entry name" value="HTH_MarR-typ"/>
</dbReference>
<evidence type="ECO:0000313" key="5">
    <source>
        <dbReference type="EMBL" id="QDZ15727.1"/>
    </source>
</evidence>
<dbReference type="AlphaFoldDB" id="A0A5B8M544"/>
<gene>
    <name evidence="5" type="ORF">FPZ11_14035</name>
</gene>
<protein>
    <submittedName>
        <fullName evidence="5">MarR family transcriptional regulator</fullName>
    </submittedName>
</protein>
<keyword evidence="3" id="KW-0804">Transcription</keyword>
<keyword evidence="1" id="KW-0805">Transcription regulation</keyword>
<proteinExistence type="predicted"/>
<dbReference type="EMBL" id="CP042305">
    <property type="protein sequence ID" value="QDZ15727.1"/>
    <property type="molecule type" value="Genomic_DNA"/>
</dbReference>
<dbReference type="PANTHER" id="PTHR39515:SF2">
    <property type="entry name" value="HTH-TYPE TRANSCRIPTIONAL REGULATOR RV0880"/>
    <property type="match status" value="1"/>
</dbReference>
<dbReference type="Proteomes" id="UP000320216">
    <property type="component" value="Chromosome"/>
</dbReference>
<evidence type="ECO:0000256" key="1">
    <source>
        <dbReference type="ARBA" id="ARBA00023015"/>
    </source>
</evidence>
<dbReference type="Pfam" id="PF12802">
    <property type="entry name" value="MarR_2"/>
    <property type="match status" value="1"/>
</dbReference>
<dbReference type="PROSITE" id="PS50995">
    <property type="entry name" value="HTH_MARR_2"/>
    <property type="match status" value="1"/>
</dbReference>